<evidence type="ECO:0000313" key="1">
    <source>
        <dbReference type="EMBL" id="KAJ1089960.1"/>
    </source>
</evidence>
<dbReference type="Proteomes" id="UP001066276">
    <property type="component" value="Chromosome 11"/>
</dbReference>
<dbReference type="EMBL" id="JANPWB010000015">
    <property type="protein sequence ID" value="KAJ1089960.1"/>
    <property type="molecule type" value="Genomic_DNA"/>
</dbReference>
<protein>
    <submittedName>
        <fullName evidence="1">Uncharacterized protein</fullName>
    </submittedName>
</protein>
<proteinExistence type="predicted"/>
<name>A0AAV7LR52_PLEWA</name>
<evidence type="ECO:0000313" key="2">
    <source>
        <dbReference type="Proteomes" id="UP001066276"/>
    </source>
</evidence>
<dbReference type="AlphaFoldDB" id="A0AAV7LR52"/>
<keyword evidence="2" id="KW-1185">Reference proteome</keyword>
<reference evidence="1" key="1">
    <citation type="journal article" date="2022" name="bioRxiv">
        <title>Sequencing and chromosome-scale assembly of the giantPleurodeles waltlgenome.</title>
        <authorList>
            <person name="Brown T."/>
            <person name="Elewa A."/>
            <person name="Iarovenko S."/>
            <person name="Subramanian E."/>
            <person name="Araus A.J."/>
            <person name="Petzold A."/>
            <person name="Susuki M."/>
            <person name="Suzuki K.-i.T."/>
            <person name="Hayashi T."/>
            <person name="Toyoda A."/>
            <person name="Oliveira C."/>
            <person name="Osipova E."/>
            <person name="Leigh N.D."/>
            <person name="Simon A."/>
            <person name="Yun M.H."/>
        </authorList>
    </citation>
    <scope>NUCLEOTIDE SEQUENCE</scope>
    <source>
        <strain evidence="1">20211129_DDA</strain>
        <tissue evidence="1">Liver</tissue>
    </source>
</reference>
<comment type="caution">
    <text evidence="1">The sequence shown here is derived from an EMBL/GenBank/DDBJ whole genome shotgun (WGS) entry which is preliminary data.</text>
</comment>
<organism evidence="1 2">
    <name type="scientific">Pleurodeles waltl</name>
    <name type="common">Iberian ribbed newt</name>
    <dbReference type="NCBI Taxonomy" id="8319"/>
    <lineage>
        <taxon>Eukaryota</taxon>
        <taxon>Metazoa</taxon>
        <taxon>Chordata</taxon>
        <taxon>Craniata</taxon>
        <taxon>Vertebrata</taxon>
        <taxon>Euteleostomi</taxon>
        <taxon>Amphibia</taxon>
        <taxon>Batrachia</taxon>
        <taxon>Caudata</taxon>
        <taxon>Salamandroidea</taxon>
        <taxon>Salamandridae</taxon>
        <taxon>Pleurodelinae</taxon>
        <taxon>Pleurodeles</taxon>
    </lineage>
</organism>
<accession>A0AAV7LR52</accession>
<sequence length="93" mass="10857">MKRRRWKATRDGARRRHRCGVGVTLRVRFCLLLSEPEGVAWLRGTFYCAQWSGSARQLVYTPKYFPSKQIKERKPMGDGINRLLASEGRALRF</sequence>
<gene>
    <name evidence="1" type="ORF">NDU88_003100</name>
</gene>